<dbReference type="Proteomes" id="UP000265520">
    <property type="component" value="Unassembled WGS sequence"/>
</dbReference>
<evidence type="ECO:0000313" key="3">
    <source>
        <dbReference type="Proteomes" id="UP000265520"/>
    </source>
</evidence>
<feature type="compositionally biased region" description="Basic and acidic residues" evidence="1">
    <location>
        <begin position="13"/>
        <end position="25"/>
    </location>
</feature>
<feature type="compositionally biased region" description="Low complexity" evidence="1">
    <location>
        <begin position="1"/>
        <end position="12"/>
    </location>
</feature>
<feature type="non-terminal residue" evidence="2">
    <location>
        <position position="37"/>
    </location>
</feature>
<accession>A0A392QBP9</accession>
<organism evidence="2 3">
    <name type="scientific">Trifolium medium</name>
    <dbReference type="NCBI Taxonomy" id="97028"/>
    <lineage>
        <taxon>Eukaryota</taxon>
        <taxon>Viridiplantae</taxon>
        <taxon>Streptophyta</taxon>
        <taxon>Embryophyta</taxon>
        <taxon>Tracheophyta</taxon>
        <taxon>Spermatophyta</taxon>
        <taxon>Magnoliopsida</taxon>
        <taxon>eudicotyledons</taxon>
        <taxon>Gunneridae</taxon>
        <taxon>Pentapetalae</taxon>
        <taxon>rosids</taxon>
        <taxon>fabids</taxon>
        <taxon>Fabales</taxon>
        <taxon>Fabaceae</taxon>
        <taxon>Papilionoideae</taxon>
        <taxon>50 kb inversion clade</taxon>
        <taxon>NPAAA clade</taxon>
        <taxon>Hologalegina</taxon>
        <taxon>IRL clade</taxon>
        <taxon>Trifolieae</taxon>
        <taxon>Trifolium</taxon>
    </lineage>
</organism>
<feature type="region of interest" description="Disordered" evidence="1">
    <location>
        <begin position="1"/>
        <end position="25"/>
    </location>
</feature>
<reference evidence="2 3" key="1">
    <citation type="journal article" date="2018" name="Front. Plant Sci.">
        <title>Red Clover (Trifolium pratense) and Zigzag Clover (T. medium) - A Picture of Genomic Similarities and Differences.</title>
        <authorList>
            <person name="Dluhosova J."/>
            <person name="Istvanek J."/>
            <person name="Nedelnik J."/>
            <person name="Repkova J."/>
        </authorList>
    </citation>
    <scope>NUCLEOTIDE SEQUENCE [LARGE SCALE GENOMIC DNA]</scope>
    <source>
        <strain evidence="3">cv. 10/8</strain>
        <tissue evidence="2">Leaf</tissue>
    </source>
</reference>
<evidence type="ECO:0000256" key="1">
    <source>
        <dbReference type="SAM" id="MobiDB-lite"/>
    </source>
</evidence>
<evidence type="ECO:0000313" key="2">
    <source>
        <dbReference type="EMBL" id="MCI21803.1"/>
    </source>
</evidence>
<sequence>MTTTASEATMETTRMKIDINNNNEDHNRHNRYIELMT</sequence>
<proteinExistence type="predicted"/>
<protein>
    <submittedName>
        <fullName evidence="2">Uncharacterized protein</fullName>
    </submittedName>
</protein>
<dbReference type="AlphaFoldDB" id="A0A392QBP9"/>
<dbReference type="EMBL" id="LXQA010126878">
    <property type="protein sequence ID" value="MCI21803.1"/>
    <property type="molecule type" value="Genomic_DNA"/>
</dbReference>
<name>A0A392QBP9_9FABA</name>
<comment type="caution">
    <text evidence="2">The sequence shown here is derived from an EMBL/GenBank/DDBJ whole genome shotgun (WGS) entry which is preliminary data.</text>
</comment>
<keyword evidence="3" id="KW-1185">Reference proteome</keyword>